<keyword evidence="1" id="KW-0732">Signal</keyword>
<proteinExistence type="predicted"/>
<reference evidence="2 3" key="1">
    <citation type="journal article" date="2018" name="G3 (Bethesda)">
        <title>Phylogenetic and Phylogenomic Definition of Rhizopus Species.</title>
        <authorList>
            <person name="Gryganskyi A.P."/>
            <person name="Golan J."/>
            <person name="Dolatabadi S."/>
            <person name="Mondo S."/>
            <person name="Robb S."/>
            <person name="Idnurm A."/>
            <person name="Muszewska A."/>
            <person name="Steczkiewicz K."/>
            <person name="Masonjones S."/>
            <person name="Liao H.L."/>
            <person name="Gajdeczka M.T."/>
            <person name="Anike F."/>
            <person name="Vuek A."/>
            <person name="Anishchenko I.M."/>
            <person name="Voigt K."/>
            <person name="de Hoog G.S."/>
            <person name="Smith M.E."/>
            <person name="Heitman J."/>
            <person name="Vilgalys R."/>
            <person name="Stajich J.E."/>
        </authorList>
    </citation>
    <scope>NUCLEOTIDE SEQUENCE [LARGE SCALE GENOMIC DNA]</scope>
    <source>
        <strain evidence="2 3">CBS 357.93</strain>
    </source>
</reference>
<comment type="caution">
    <text evidence="2">The sequence shown here is derived from an EMBL/GenBank/DDBJ whole genome shotgun (WGS) entry which is preliminary data.</text>
</comment>
<feature type="signal peptide" evidence="1">
    <location>
        <begin position="1"/>
        <end position="16"/>
    </location>
</feature>
<evidence type="ECO:0000313" key="3">
    <source>
        <dbReference type="Proteomes" id="UP000252139"/>
    </source>
</evidence>
<gene>
    <name evidence="2" type="ORF">CU097_012544</name>
</gene>
<evidence type="ECO:0000256" key="1">
    <source>
        <dbReference type="SAM" id="SignalP"/>
    </source>
</evidence>
<dbReference type="AlphaFoldDB" id="A0A367KEL7"/>
<evidence type="ECO:0000313" key="2">
    <source>
        <dbReference type="EMBL" id="RCI00560.1"/>
    </source>
</evidence>
<name>A0A367KEL7_RHIAZ</name>
<dbReference type="EMBL" id="PJQL01000053">
    <property type="protein sequence ID" value="RCI00560.1"/>
    <property type="molecule type" value="Genomic_DNA"/>
</dbReference>
<dbReference type="Proteomes" id="UP000252139">
    <property type="component" value="Unassembled WGS sequence"/>
</dbReference>
<accession>A0A367KEL7</accession>
<keyword evidence="3" id="KW-1185">Reference proteome</keyword>
<sequence>MLVAYILVLKFECVHADPSCSKNAETIVCVNSVDGRNVRANVYIVAGKDRNSIPEYTVKVAMDKFMEGTCTYDKNSGYMLCVTKNQWRSSSWSGYINIEFACTNKLYTAYGADWKSRDYYCRNR</sequence>
<feature type="chain" id="PRO_5016967477" evidence="1">
    <location>
        <begin position="17"/>
        <end position="124"/>
    </location>
</feature>
<protein>
    <submittedName>
        <fullName evidence="2">Uncharacterized protein</fullName>
    </submittedName>
</protein>
<organism evidence="2 3">
    <name type="scientific">Rhizopus azygosporus</name>
    <name type="common">Rhizopus microsporus var. azygosporus</name>
    <dbReference type="NCBI Taxonomy" id="86630"/>
    <lineage>
        <taxon>Eukaryota</taxon>
        <taxon>Fungi</taxon>
        <taxon>Fungi incertae sedis</taxon>
        <taxon>Mucoromycota</taxon>
        <taxon>Mucoromycotina</taxon>
        <taxon>Mucoromycetes</taxon>
        <taxon>Mucorales</taxon>
        <taxon>Mucorineae</taxon>
        <taxon>Rhizopodaceae</taxon>
        <taxon>Rhizopus</taxon>
    </lineage>
</organism>